<organism evidence="2 3">
    <name type="scientific">Faecalibacterium prausnitzii</name>
    <dbReference type="NCBI Taxonomy" id="853"/>
    <lineage>
        <taxon>Bacteria</taxon>
        <taxon>Bacillati</taxon>
        <taxon>Bacillota</taxon>
        <taxon>Clostridia</taxon>
        <taxon>Eubacteriales</taxon>
        <taxon>Oscillospiraceae</taxon>
        <taxon>Faecalibacterium</taxon>
    </lineage>
</organism>
<dbReference type="RefSeq" id="WP_256466526.1">
    <property type="nucleotide sequence ID" value="NZ_CYXN01000014.1"/>
</dbReference>
<keyword evidence="1" id="KW-0812">Transmembrane</keyword>
<dbReference type="Proteomes" id="UP000095649">
    <property type="component" value="Unassembled WGS sequence"/>
</dbReference>
<name>A0A173U121_9FIRM</name>
<feature type="transmembrane region" description="Helical" evidence="1">
    <location>
        <begin position="6"/>
        <end position="25"/>
    </location>
</feature>
<proteinExistence type="predicted"/>
<reference evidence="2 3" key="1">
    <citation type="submission" date="2015-09" db="EMBL/GenBank/DDBJ databases">
        <authorList>
            <consortium name="Pathogen Informatics"/>
        </authorList>
    </citation>
    <scope>NUCLEOTIDE SEQUENCE [LARGE SCALE GENOMIC DNA]</scope>
    <source>
        <strain evidence="2 3">2789STDY5834970</strain>
    </source>
</reference>
<gene>
    <name evidence="2" type="ORF">ERS852582_01790</name>
</gene>
<evidence type="ECO:0000313" key="2">
    <source>
        <dbReference type="EMBL" id="CUN07188.1"/>
    </source>
</evidence>
<dbReference type="EMBL" id="CYXN01000014">
    <property type="protein sequence ID" value="CUN07188.1"/>
    <property type="molecule type" value="Genomic_DNA"/>
</dbReference>
<evidence type="ECO:0000313" key="3">
    <source>
        <dbReference type="Proteomes" id="UP000095649"/>
    </source>
</evidence>
<protein>
    <submittedName>
        <fullName evidence="2">Uncharacterized protein</fullName>
    </submittedName>
</protein>
<sequence length="41" mass="4678">MKVLKALLAVLTTLAVALTAILLFWQDKSAPRYIKIYENEQ</sequence>
<keyword evidence="1" id="KW-1133">Transmembrane helix</keyword>
<evidence type="ECO:0000256" key="1">
    <source>
        <dbReference type="SAM" id="Phobius"/>
    </source>
</evidence>
<keyword evidence="1" id="KW-0472">Membrane</keyword>
<dbReference type="AlphaFoldDB" id="A0A173U121"/>
<accession>A0A173U121</accession>